<dbReference type="EMBL" id="JBHSSO010000066">
    <property type="protein sequence ID" value="MFC6290336.1"/>
    <property type="molecule type" value="Genomic_DNA"/>
</dbReference>
<evidence type="ECO:0000256" key="6">
    <source>
        <dbReference type="SAM" id="MobiDB-lite"/>
    </source>
</evidence>
<name>A0ABW1UCD3_9LACO</name>
<evidence type="ECO:0000256" key="2">
    <source>
        <dbReference type="ARBA" id="ARBA00022525"/>
    </source>
</evidence>
<keyword evidence="2" id="KW-0964">Secreted</keyword>
<feature type="region of interest" description="Disordered" evidence="6">
    <location>
        <begin position="740"/>
        <end position="829"/>
    </location>
</feature>
<dbReference type="Gene3D" id="3.80.10.10">
    <property type="entry name" value="Ribonuclease Inhibitor"/>
    <property type="match status" value="1"/>
</dbReference>
<dbReference type="PROSITE" id="PS50847">
    <property type="entry name" value="GRAM_POS_ANCHORING"/>
    <property type="match status" value="1"/>
</dbReference>
<dbReference type="PROSITE" id="PS51450">
    <property type="entry name" value="LRR"/>
    <property type="match status" value="1"/>
</dbReference>
<keyword evidence="5" id="KW-0572">Peptidoglycan-anchor</keyword>
<dbReference type="InterPro" id="IPR019931">
    <property type="entry name" value="LPXTG_anchor"/>
</dbReference>
<feature type="compositionally biased region" description="Low complexity" evidence="6">
    <location>
        <begin position="755"/>
        <end position="771"/>
    </location>
</feature>
<organism evidence="8 9">
    <name type="scientific">Levilactobacillus angrenensis</name>
    <dbReference type="NCBI Taxonomy" id="2486020"/>
    <lineage>
        <taxon>Bacteria</taxon>
        <taxon>Bacillati</taxon>
        <taxon>Bacillota</taxon>
        <taxon>Bacilli</taxon>
        <taxon>Lactobacillales</taxon>
        <taxon>Lactobacillaceae</taxon>
        <taxon>Levilactobacillus</taxon>
    </lineage>
</organism>
<keyword evidence="4" id="KW-0677">Repeat</keyword>
<accession>A0ABW1UCD3</accession>
<keyword evidence="3" id="KW-0732">Signal</keyword>
<evidence type="ECO:0000256" key="1">
    <source>
        <dbReference type="ARBA" id="ARBA00022512"/>
    </source>
</evidence>
<dbReference type="Proteomes" id="UP001596258">
    <property type="component" value="Unassembled WGS sequence"/>
</dbReference>
<feature type="compositionally biased region" description="Low complexity" evidence="6">
    <location>
        <begin position="145"/>
        <end position="172"/>
    </location>
</feature>
<feature type="region of interest" description="Disordered" evidence="6">
    <location>
        <begin position="137"/>
        <end position="172"/>
    </location>
</feature>
<reference evidence="9" key="1">
    <citation type="journal article" date="2019" name="Int. J. Syst. Evol. Microbiol.">
        <title>The Global Catalogue of Microorganisms (GCM) 10K type strain sequencing project: providing services to taxonomists for standard genome sequencing and annotation.</title>
        <authorList>
            <consortium name="The Broad Institute Genomics Platform"/>
            <consortium name="The Broad Institute Genome Sequencing Center for Infectious Disease"/>
            <person name="Wu L."/>
            <person name="Ma J."/>
        </authorList>
    </citation>
    <scope>NUCLEOTIDE SEQUENCE [LARGE SCALE GENOMIC DNA]</scope>
    <source>
        <strain evidence="9">CCM 8893</strain>
    </source>
</reference>
<keyword evidence="9" id="KW-1185">Reference proteome</keyword>
<evidence type="ECO:0000256" key="4">
    <source>
        <dbReference type="ARBA" id="ARBA00022737"/>
    </source>
</evidence>
<dbReference type="InterPro" id="IPR009459">
    <property type="entry name" value="MucBP_dom"/>
</dbReference>
<evidence type="ECO:0000256" key="5">
    <source>
        <dbReference type="ARBA" id="ARBA00023088"/>
    </source>
</evidence>
<comment type="caution">
    <text evidence="8">The sequence shown here is derived from an EMBL/GenBank/DDBJ whole genome shotgun (WGS) entry which is preliminary data.</text>
</comment>
<feature type="compositionally biased region" description="Polar residues" evidence="6">
    <location>
        <begin position="772"/>
        <end position="790"/>
    </location>
</feature>
<dbReference type="InterPro" id="IPR032675">
    <property type="entry name" value="LRR_dom_sf"/>
</dbReference>
<feature type="compositionally biased region" description="Polar residues" evidence="6">
    <location>
        <begin position="818"/>
        <end position="829"/>
    </location>
</feature>
<evidence type="ECO:0000313" key="8">
    <source>
        <dbReference type="EMBL" id="MFC6290336.1"/>
    </source>
</evidence>
<feature type="domain" description="Gram-positive cocci surface proteins LPxTG" evidence="7">
    <location>
        <begin position="821"/>
        <end position="854"/>
    </location>
</feature>
<protein>
    <submittedName>
        <fullName evidence="8">MucBP domain-containing protein</fullName>
    </submittedName>
</protein>
<dbReference type="Gene3D" id="3.10.20.320">
    <property type="entry name" value="Putative peptidoglycan bound protein (lpxtg motif)"/>
    <property type="match status" value="3"/>
</dbReference>
<evidence type="ECO:0000259" key="7">
    <source>
        <dbReference type="PROSITE" id="PS50847"/>
    </source>
</evidence>
<proteinExistence type="predicted"/>
<dbReference type="Pfam" id="PF06458">
    <property type="entry name" value="MucBP"/>
    <property type="match status" value="4"/>
</dbReference>
<evidence type="ECO:0000256" key="3">
    <source>
        <dbReference type="ARBA" id="ARBA00022729"/>
    </source>
</evidence>
<keyword evidence="1" id="KW-0134">Cell wall</keyword>
<dbReference type="RefSeq" id="WP_164505631.1">
    <property type="nucleotide sequence ID" value="NZ_JBHSSO010000066.1"/>
</dbReference>
<dbReference type="InterPro" id="IPR001611">
    <property type="entry name" value="Leu-rich_rpt"/>
</dbReference>
<feature type="region of interest" description="Disordered" evidence="6">
    <location>
        <begin position="60"/>
        <end position="110"/>
    </location>
</feature>
<dbReference type="NCBIfam" id="TIGR01167">
    <property type="entry name" value="LPXTG_anchor"/>
    <property type="match status" value="1"/>
</dbReference>
<gene>
    <name evidence="8" type="ORF">ACFP1M_09160</name>
</gene>
<evidence type="ECO:0000313" key="9">
    <source>
        <dbReference type="Proteomes" id="UP001596258"/>
    </source>
</evidence>
<sequence>MFNRVNTKKRYEKGKIWAFAGVATATLAWGVAWESTACAATTDAGPNQENVSGQIAKAATLSPTPVSEDGEQSAGDVVSTRASEDEKEDEGSHREKNAATGTSINLEDSPVAVANEPLPKMTSNRATKVTTAVTPDMSIRSPEQASTRRTARMTTSTSSTPQQPVSTPAVPVATPVTEETESIDQWMPDKNLQQVVLYRLKSDYNISSVNQITKKMLSTLVVFFSEPKYEQKNEAYHNAIIGIQSLKGLEYATNLEKFAVYPDVGASLDWNGSPVVYGKMHDISALANLKKLISVRVETSNVSDISALKNLKLKTVSLSRNHLYDISALQNSIDTLDTSTTMASQQINMPAVVLNSNTYTLPSFVINARGQNVPITPQNTAGNEGTKLDSQTVVWQLNASQGNLFMNWNDAYLGKGGYPFDGRIVVPYKIDNTVGNVNVTFKNKAGLTLAPQVTLAGPLGDSFDLSKSTDVVMSAQRIEQNGYSYIGTENNALITGSYTKNPTNVTLLFDVIDMKDVNTTFNFFDETGNKIAKSKTVKGKSGQGWQFTVPDLTGYTFTRAENDGENLPVIDRKLSGTFATDSVINLVYAVSDETATIRYVYADGSEAAPSRKVTGKYGSTIVFPKSPVISGYLASKLAPSNFSGGDEANTFTVTYTKDNTIAPPVTPTQSITVTVHYQTTDGTQVAPDVVITGKTGDAYTTSPAATVPESYELVATPANATGTMGDSDITVTYLYAKTETDGGSNQVAPEPDKPTTPSKPTKPTAKPGKVTSTTPDPGNQSDRVTGQQTPAKGGAAATVDLAAKPGAKVANQVDDNAKTTLPQTDEQSTSPLWGLALLGSLLGLVGLKKRKSEH</sequence>